<accession>A0ABX0KAB5</accession>
<dbReference type="InterPro" id="IPR036412">
    <property type="entry name" value="HAD-like_sf"/>
</dbReference>
<dbReference type="EMBL" id="WOSW01000014">
    <property type="protein sequence ID" value="NHO32723.1"/>
    <property type="molecule type" value="Genomic_DNA"/>
</dbReference>
<name>A0ABX0KAB5_9PROT</name>
<organism evidence="5 6">
    <name type="scientific">Acetobacter fallax</name>
    <dbReference type="NCBI Taxonomy" id="1737473"/>
    <lineage>
        <taxon>Bacteria</taxon>
        <taxon>Pseudomonadati</taxon>
        <taxon>Pseudomonadota</taxon>
        <taxon>Alphaproteobacteria</taxon>
        <taxon>Acetobacterales</taxon>
        <taxon>Acetobacteraceae</taxon>
        <taxon>Acetobacter</taxon>
    </lineage>
</organism>
<comment type="caution">
    <text evidence="5">The sequence shown here is derived from an EMBL/GenBank/DDBJ whole genome shotgun (WGS) entry which is preliminary data.</text>
</comment>
<dbReference type="PANTHER" id="PTHR46193">
    <property type="entry name" value="6-PHOSPHOGLUCONATE PHOSPHATASE"/>
    <property type="match status" value="1"/>
</dbReference>
<gene>
    <name evidence="5" type="ORF">GOB84_09150</name>
</gene>
<dbReference type="SFLD" id="SFLDG01129">
    <property type="entry name" value="C1.5:_HAD__Beta-PGM__Phosphata"/>
    <property type="match status" value="1"/>
</dbReference>
<dbReference type="InterPro" id="IPR041492">
    <property type="entry name" value="HAD_2"/>
</dbReference>
<comment type="cofactor">
    <cofactor evidence="1">
        <name>Mg(2+)</name>
        <dbReference type="ChEBI" id="CHEBI:18420"/>
    </cofactor>
</comment>
<keyword evidence="3" id="KW-0479">Metal-binding</keyword>
<proteinExistence type="inferred from homology"/>
<dbReference type="InterPro" id="IPR006439">
    <property type="entry name" value="HAD-SF_hydro_IA"/>
</dbReference>
<evidence type="ECO:0000256" key="3">
    <source>
        <dbReference type="ARBA" id="ARBA00022723"/>
    </source>
</evidence>
<dbReference type="GO" id="GO:0016787">
    <property type="term" value="F:hydrolase activity"/>
    <property type="evidence" value="ECO:0007669"/>
    <property type="project" value="UniProtKB-KW"/>
</dbReference>
<evidence type="ECO:0000256" key="2">
    <source>
        <dbReference type="ARBA" id="ARBA00006171"/>
    </source>
</evidence>
<evidence type="ECO:0000313" key="6">
    <source>
        <dbReference type="Proteomes" id="UP000615326"/>
    </source>
</evidence>
<dbReference type="Gene3D" id="3.40.50.1000">
    <property type="entry name" value="HAD superfamily/HAD-like"/>
    <property type="match status" value="1"/>
</dbReference>
<dbReference type="SFLD" id="SFLDS00003">
    <property type="entry name" value="Haloacid_Dehalogenase"/>
    <property type="match status" value="1"/>
</dbReference>
<dbReference type="Pfam" id="PF13419">
    <property type="entry name" value="HAD_2"/>
    <property type="match status" value="1"/>
</dbReference>
<dbReference type="PANTHER" id="PTHR46193:SF10">
    <property type="entry name" value="6-PHOSPHOGLUCONATE PHOSPHATASE"/>
    <property type="match status" value="1"/>
</dbReference>
<sequence>MTSALSPDGSLRLVIFDCDGVLIDSEGTSCRIVAEVAREAGLTVSDDDAVERFGGKALPELRREIEQASGKSLSDDWAQVMKERFIAAFAQRVEVIDGTHDMLDAVEALGLPVRVGSNSSVAEMDTKFGATGLQDRLAGRIHSAVDMNAPKPAPDVYLQAAAEEGLKPENCVVLEDSDTGARAAIVAGMACVLLRPRSEPAPAWPGLVRIEKLSEFPVLLANVLAVQDQRRS</sequence>
<dbReference type="InterPro" id="IPR023198">
    <property type="entry name" value="PGP-like_dom2"/>
</dbReference>
<evidence type="ECO:0000256" key="1">
    <source>
        <dbReference type="ARBA" id="ARBA00001946"/>
    </source>
</evidence>
<dbReference type="RefSeq" id="WP_173577246.1">
    <property type="nucleotide sequence ID" value="NZ_WOSW01000014.1"/>
</dbReference>
<dbReference type="InterPro" id="IPR023214">
    <property type="entry name" value="HAD_sf"/>
</dbReference>
<protein>
    <submittedName>
        <fullName evidence="5">HAD-IA family hydrolase</fullName>
    </submittedName>
</protein>
<dbReference type="Gene3D" id="1.10.150.240">
    <property type="entry name" value="Putative phosphatase, domain 2"/>
    <property type="match status" value="1"/>
</dbReference>
<dbReference type="NCBIfam" id="TIGR01509">
    <property type="entry name" value="HAD-SF-IA-v3"/>
    <property type="match status" value="1"/>
</dbReference>
<dbReference type="Proteomes" id="UP000615326">
    <property type="component" value="Unassembled WGS sequence"/>
</dbReference>
<keyword evidence="4" id="KW-0460">Magnesium</keyword>
<reference evidence="5 6" key="1">
    <citation type="journal article" date="2020" name="Int. J. Syst. Evol. Microbiol.">
        <title>Novel acetic acid bacteria from cider fermentations: Acetobacter conturbans sp. nov. and Acetobacter fallax sp. nov.</title>
        <authorList>
            <person name="Sombolestani A.S."/>
            <person name="Cleenwerck I."/>
            <person name="Cnockaert M."/>
            <person name="Borremans W."/>
            <person name="Wieme A.D."/>
            <person name="De Vuyst L."/>
            <person name="Vandamme P."/>
        </authorList>
    </citation>
    <scope>NUCLEOTIDE SEQUENCE [LARGE SCALE GENOMIC DNA]</scope>
    <source>
        <strain evidence="5 6">LMG 1637</strain>
    </source>
</reference>
<dbReference type="InterPro" id="IPR051600">
    <property type="entry name" value="Beta-PGM-like"/>
</dbReference>
<evidence type="ECO:0000313" key="5">
    <source>
        <dbReference type="EMBL" id="NHO32723.1"/>
    </source>
</evidence>
<evidence type="ECO:0000256" key="4">
    <source>
        <dbReference type="ARBA" id="ARBA00022842"/>
    </source>
</evidence>
<dbReference type="SUPFAM" id="SSF56784">
    <property type="entry name" value="HAD-like"/>
    <property type="match status" value="1"/>
</dbReference>
<comment type="similarity">
    <text evidence="2">Belongs to the HAD-like hydrolase superfamily. CbbY/CbbZ/Gph/YieH family.</text>
</comment>
<keyword evidence="5" id="KW-0378">Hydrolase</keyword>
<keyword evidence="6" id="KW-1185">Reference proteome</keyword>